<sequence>MLADELLHHEVEGRVHRLEEEVEEWYKVYCRGCVGEVVFGRE</sequence>
<accession>A0A6L2L484</accession>
<dbReference type="EMBL" id="BKCJ010003667">
    <property type="protein sequence ID" value="GEU56468.1"/>
    <property type="molecule type" value="Genomic_DNA"/>
</dbReference>
<name>A0A6L2L484_TANCI</name>
<dbReference type="AlphaFoldDB" id="A0A6L2L484"/>
<comment type="caution">
    <text evidence="1">The sequence shown here is derived from an EMBL/GenBank/DDBJ whole genome shotgun (WGS) entry which is preliminary data.</text>
</comment>
<feature type="non-terminal residue" evidence="1">
    <location>
        <position position="42"/>
    </location>
</feature>
<proteinExistence type="predicted"/>
<evidence type="ECO:0000313" key="1">
    <source>
        <dbReference type="EMBL" id="GEU56468.1"/>
    </source>
</evidence>
<protein>
    <submittedName>
        <fullName evidence="1">Uncharacterized protein</fullName>
    </submittedName>
</protein>
<gene>
    <name evidence="1" type="ORF">Tci_028446</name>
</gene>
<organism evidence="1">
    <name type="scientific">Tanacetum cinerariifolium</name>
    <name type="common">Dalmatian daisy</name>
    <name type="synonym">Chrysanthemum cinerariifolium</name>
    <dbReference type="NCBI Taxonomy" id="118510"/>
    <lineage>
        <taxon>Eukaryota</taxon>
        <taxon>Viridiplantae</taxon>
        <taxon>Streptophyta</taxon>
        <taxon>Embryophyta</taxon>
        <taxon>Tracheophyta</taxon>
        <taxon>Spermatophyta</taxon>
        <taxon>Magnoliopsida</taxon>
        <taxon>eudicotyledons</taxon>
        <taxon>Gunneridae</taxon>
        <taxon>Pentapetalae</taxon>
        <taxon>asterids</taxon>
        <taxon>campanulids</taxon>
        <taxon>Asterales</taxon>
        <taxon>Asteraceae</taxon>
        <taxon>Asteroideae</taxon>
        <taxon>Anthemideae</taxon>
        <taxon>Anthemidinae</taxon>
        <taxon>Tanacetum</taxon>
    </lineage>
</organism>
<reference evidence="1" key="1">
    <citation type="journal article" date="2019" name="Sci. Rep.">
        <title>Draft genome of Tanacetum cinerariifolium, the natural source of mosquito coil.</title>
        <authorList>
            <person name="Yamashiro T."/>
            <person name="Shiraishi A."/>
            <person name="Satake H."/>
            <person name="Nakayama K."/>
        </authorList>
    </citation>
    <scope>NUCLEOTIDE SEQUENCE</scope>
</reference>